<reference evidence="2 3" key="1">
    <citation type="submission" date="2022-04" db="EMBL/GenBank/DDBJ databases">
        <title>Positive selection, recombination, and allopatry shape intraspecific diversity of widespread and dominant cyanobacteria.</title>
        <authorList>
            <person name="Wei J."/>
            <person name="Shu W."/>
            <person name="Hu C."/>
        </authorList>
    </citation>
    <scope>NUCLEOTIDE SEQUENCE [LARGE SCALE GENOMIC DNA]</scope>
    <source>
        <strain evidence="2 3">GB2-A4</strain>
    </source>
</reference>
<gene>
    <name evidence="2" type="ORF">NC998_28985</name>
</gene>
<feature type="domain" description="Jacalin-type lectin" evidence="1">
    <location>
        <begin position="5"/>
        <end position="144"/>
    </location>
</feature>
<dbReference type="InterPro" id="IPR001229">
    <property type="entry name" value="Jacalin-like_lectin_dom"/>
</dbReference>
<dbReference type="CDD" id="cd09302">
    <property type="entry name" value="Jacalin_like"/>
    <property type="match status" value="1"/>
</dbReference>
<dbReference type="Proteomes" id="UP001464891">
    <property type="component" value="Unassembled WGS sequence"/>
</dbReference>
<dbReference type="Pfam" id="PF01419">
    <property type="entry name" value="Jacalin"/>
    <property type="match status" value="1"/>
</dbReference>
<proteinExistence type="predicted"/>
<dbReference type="Pfam" id="PF03318">
    <property type="entry name" value="ETX_MTX2"/>
    <property type="match status" value="1"/>
</dbReference>
<dbReference type="PANTHER" id="PTHR34007:SF1">
    <property type="entry name" value="AEROLYSIN-LIKE PROTEIN-RELATED"/>
    <property type="match status" value="1"/>
</dbReference>
<dbReference type="InterPro" id="IPR053280">
    <property type="entry name" value="Aerolysin-like_pore-former"/>
</dbReference>
<accession>A0ABV0JH14</accession>
<dbReference type="PANTHER" id="PTHR34007">
    <property type="entry name" value="AEROLYSIN-LIKE PROTEIN-RELATED"/>
    <property type="match status" value="1"/>
</dbReference>
<dbReference type="SUPFAM" id="SSF56973">
    <property type="entry name" value="Aerolisin/ETX pore-forming domain"/>
    <property type="match status" value="1"/>
</dbReference>
<protein>
    <submittedName>
        <fullName evidence="2">ETX/MTX2 family pore-forming toxin</fullName>
    </submittedName>
</protein>
<keyword evidence="3" id="KW-1185">Reference proteome</keyword>
<comment type="caution">
    <text evidence="2">The sequence shown here is derived from an EMBL/GenBank/DDBJ whole genome shotgun (WGS) entry which is preliminary data.</text>
</comment>
<dbReference type="Gene3D" id="2.170.15.10">
    <property type="entry name" value="Proaerolysin, chain A, domain 3"/>
    <property type="match status" value="1"/>
</dbReference>
<dbReference type="PROSITE" id="PS51752">
    <property type="entry name" value="JACALIN_LECTIN"/>
    <property type="match status" value="1"/>
</dbReference>
<dbReference type="InterPro" id="IPR036404">
    <property type="entry name" value="Jacalin-like_lectin_dom_sf"/>
</dbReference>
<evidence type="ECO:0000259" key="1">
    <source>
        <dbReference type="PROSITE" id="PS51752"/>
    </source>
</evidence>
<dbReference type="InterPro" id="IPR004991">
    <property type="entry name" value="Aerolysin-like"/>
</dbReference>
<evidence type="ECO:0000313" key="3">
    <source>
        <dbReference type="Proteomes" id="UP001464891"/>
    </source>
</evidence>
<evidence type="ECO:0000313" key="2">
    <source>
        <dbReference type="EMBL" id="MEP0821084.1"/>
    </source>
</evidence>
<name>A0ABV0JH14_9CYAN</name>
<dbReference type="RefSeq" id="WP_190437859.1">
    <property type="nucleotide sequence ID" value="NZ_JAMPKM010000067.1"/>
</dbReference>
<organism evidence="2 3">
    <name type="scientific">Trichocoleus desertorum GB2-A4</name>
    <dbReference type="NCBI Taxonomy" id="2933944"/>
    <lineage>
        <taxon>Bacteria</taxon>
        <taxon>Bacillati</taxon>
        <taxon>Cyanobacteriota</taxon>
        <taxon>Cyanophyceae</taxon>
        <taxon>Leptolyngbyales</taxon>
        <taxon>Trichocoleusaceae</taxon>
        <taxon>Trichocoleus</taxon>
    </lineage>
</organism>
<sequence length="425" mass="47482">MSNVYVAMRATGGSGGNPFGFYGGTNGTLLQKIGVWAEGWMVKAVRVWLTDGTMQTFGNPSGSYKEHSFQPGERMTRLSLWGNGKGSRLGWIEFATDKGITFSHGMTDWKRNQEYPIDIGSGICCGVFGRAGSDIDNMGFVFLQKIRSSRLTDVTYPTLGLQMAAIEPRVIDSEEFHNSTSREQTQTFSVEEKITRKSSWSITAGLEYSYTSKVEAGIPEVATVGAESTWKVSISGTYGKEETEESTKRYDFPVVCPPNSRVKATATIKEGKLSVPYKGVIEVVLEAGSSFRYPIEGIYEGVSCSEVYFDIEEIGAAGYELFWNGQRVGHEPTWTRQQAIENLEWNKTQRPDVLVEGWYNGEKMGYELFLDTVRVKFEPTWTRQQAIADLRWQKLQNQGKNYKGWFNGEDLNTLAAKAEAIPVTV</sequence>
<dbReference type="Gene3D" id="2.100.10.30">
    <property type="entry name" value="Jacalin-like lectin domain"/>
    <property type="match status" value="1"/>
</dbReference>
<dbReference type="EMBL" id="JAMPKM010000067">
    <property type="protein sequence ID" value="MEP0821084.1"/>
    <property type="molecule type" value="Genomic_DNA"/>
</dbReference>